<dbReference type="InterPro" id="IPR014729">
    <property type="entry name" value="Rossmann-like_a/b/a_fold"/>
</dbReference>
<dbReference type="Gene3D" id="3.40.50.620">
    <property type="entry name" value="HUPs"/>
    <property type="match status" value="1"/>
</dbReference>
<keyword evidence="8 11" id="KW-0030">Aminoacyl-tRNA synthetase</keyword>
<evidence type="ECO:0000256" key="5">
    <source>
        <dbReference type="ARBA" id="ARBA00022741"/>
    </source>
</evidence>
<dbReference type="EMBL" id="JAJJMB010003142">
    <property type="protein sequence ID" value="KAI3949313.1"/>
    <property type="molecule type" value="Genomic_DNA"/>
</dbReference>
<comment type="function">
    <text evidence="1">Catalyzes the attachment of tyrosine to tRNA(Tyr) in a two-step reaction: tyrosine is first activated by ATP to form Tyr-AMP and then transferred to the acceptor end of tRNA(Tyr).</text>
</comment>
<keyword evidence="5 11" id="KW-0547">Nucleotide-binding</keyword>
<gene>
    <name evidence="12" type="ORF">MKW98_023250</name>
</gene>
<evidence type="ECO:0000313" key="13">
    <source>
        <dbReference type="Proteomes" id="UP001202328"/>
    </source>
</evidence>
<evidence type="ECO:0000256" key="3">
    <source>
        <dbReference type="ARBA" id="ARBA00013160"/>
    </source>
</evidence>
<evidence type="ECO:0000256" key="9">
    <source>
        <dbReference type="ARBA" id="ARBA00033323"/>
    </source>
</evidence>
<evidence type="ECO:0000313" key="12">
    <source>
        <dbReference type="EMBL" id="KAI3949313.1"/>
    </source>
</evidence>
<dbReference type="Pfam" id="PF00579">
    <property type="entry name" value="tRNA-synt_1b"/>
    <property type="match status" value="1"/>
</dbReference>
<keyword evidence="4 11" id="KW-0436">Ligase</keyword>
<dbReference type="GO" id="GO:0004831">
    <property type="term" value="F:tyrosine-tRNA ligase activity"/>
    <property type="evidence" value="ECO:0007669"/>
    <property type="project" value="UniProtKB-EC"/>
</dbReference>
<evidence type="ECO:0000256" key="10">
    <source>
        <dbReference type="ARBA" id="ARBA00048248"/>
    </source>
</evidence>
<accession>A0AAD4XUI1</accession>
<evidence type="ECO:0000256" key="2">
    <source>
        <dbReference type="ARBA" id="ARBA00005594"/>
    </source>
</evidence>
<dbReference type="FunFam" id="3.40.50.620:FF:000085">
    <property type="entry name" value="Tyrosine--tRNA ligase 1 cytoplasmic"/>
    <property type="match status" value="1"/>
</dbReference>
<comment type="catalytic activity">
    <reaction evidence="10">
        <text>tRNA(Tyr) + L-tyrosine + ATP = L-tyrosyl-tRNA(Tyr) + AMP + diphosphate + H(+)</text>
        <dbReference type="Rhea" id="RHEA:10220"/>
        <dbReference type="Rhea" id="RHEA-COMP:9706"/>
        <dbReference type="Rhea" id="RHEA-COMP:9707"/>
        <dbReference type="ChEBI" id="CHEBI:15378"/>
        <dbReference type="ChEBI" id="CHEBI:30616"/>
        <dbReference type="ChEBI" id="CHEBI:33019"/>
        <dbReference type="ChEBI" id="CHEBI:58315"/>
        <dbReference type="ChEBI" id="CHEBI:78442"/>
        <dbReference type="ChEBI" id="CHEBI:78536"/>
        <dbReference type="ChEBI" id="CHEBI:456215"/>
        <dbReference type="EC" id="6.1.1.1"/>
    </reaction>
</comment>
<evidence type="ECO:0000256" key="6">
    <source>
        <dbReference type="ARBA" id="ARBA00022840"/>
    </source>
</evidence>
<dbReference type="GO" id="GO:0005737">
    <property type="term" value="C:cytoplasm"/>
    <property type="evidence" value="ECO:0007669"/>
    <property type="project" value="TreeGrafter"/>
</dbReference>
<evidence type="ECO:0000256" key="7">
    <source>
        <dbReference type="ARBA" id="ARBA00022917"/>
    </source>
</evidence>
<keyword evidence="6 11" id="KW-0067">ATP-binding</keyword>
<name>A0AAD4XUI1_9MAGN</name>
<proteinExistence type="inferred from homology"/>
<dbReference type="SUPFAM" id="SSF52374">
    <property type="entry name" value="Nucleotidylyl transferase"/>
    <property type="match status" value="1"/>
</dbReference>
<keyword evidence="13" id="KW-1185">Reference proteome</keyword>
<dbReference type="Proteomes" id="UP001202328">
    <property type="component" value="Unassembled WGS sequence"/>
</dbReference>
<keyword evidence="7 11" id="KW-0648">Protein biosynthesis</keyword>
<dbReference type="GO" id="GO:0005524">
    <property type="term" value="F:ATP binding"/>
    <property type="evidence" value="ECO:0007669"/>
    <property type="project" value="UniProtKB-KW"/>
</dbReference>
<evidence type="ECO:0000256" key="1">
    <source>
        <dbReference type="ARBA" id="ARBA00002025"/>
    </source>
</evidence>
<dbReference type="PANTHER" id="PTHR46264">
    <property type="entry name" value="TYROSINE-TRNA LIGASE"/>
    <property type="match status" value="1"/>
</dbReference>
<dbReference type="EC" id="6.1.1.1" evidence="3"/>
<evidence type="ECO:0000256" key="11">
    <source>
        <dbReference type="RuleBase" id="RU363036"/>
    </source>
</evidence>
<evidence type="ECO:0000256" key="4">
    <source>
        <dbReference type="ARBA" id="ARBA00022598"/>
    </source>
</evidence>
<dbReference type="GO" id="GO:0006437">
    <property type="term" value="P:tyrosyl-tRNA aminoacylation"/>
    <property type="evidence" value="ECO:0007669"/>
    <property type="project" value="TreeGrafter"/>
</dbReference>
<comment type="similarity">
    <text evidence="2 11">Belongs to the class-I aminoacyl-tRNA synthetase family.</text>
</comment>
<dbReference type="AlphaFoldDB" id="A0AAD4XUI1"/>
<reference evidence="12" key="1">
    <citation type="submission" date="2022-04" db="EMBL/GenBank/DDBJ databases">
        <title>A functionally conserved STORR gene fusion in Papaver species that diverged 16.8 million years ago.</title>
        <authorList>
            <person name="Catania T."/>
        </authorList>
    </citation>
    <scope>NUCLEOTIDE SEQUENCE</scope>
    <source>
        <strain evidence="12">S-188037</strain>
    </source>
</reference>
<sequence>MDAELMKLLKNKPEPIAYDGFEPSGRMHIAQGIIKAIKVNKVTDFGCRVKILVADVFEKLNNKLSGDKEKNRVAGKYFMEIWKVIRMKFVDKVEFVWCPDAINSRASEYWDLVLDIVDCNSSSEFVQLWRCCAIMGREENEDLSPVQIMYPCKQCANIFLLETCYLI</sequence>
<comment type="caution">
    <text evidence="12">The sequence shown here is derived from an EMBL/GenBank/DDBJ whole genome shotgun (WGS) entry which is preliminary data.</text>
</comment>
<dbReference type="InterPro" id="IPR002305">
    <property type="entry name" value="aa-tRNA-synth_Ic"/>
</dbReference>
<protein>
    <recommendedName>
        <fullName evidence="3">tyrosine--tRNA ligase</fullName>
        <ecNumber evidence="3">6.1.1.1</ecNumber>
    </recommendedName>
    <alternativeName>
        <fullName evidence="9">Tyrosyl-tRNA synthetase</fullName>
    </alternativeName>
</protein>
<organism evidence="12 13">
    <name type="scientific">Papaver atlanticum</name>
    <dbReference type="NCBI Taxonomy" id="357466"/>
    <lineage>
        <taxon>Eukaryota</taxon>
        <taxon>Viridiplantae</taxon>
        <taxon>Streptophyta</taxon>
        <taxon>Embryophyta</taxon>
        <taxon>Tracheophyta</taxon>
        <taxon>Spermatophyta</taxon>
        <taxon>Magnoliopsida</taxon>
        <taxon>Ranunculales</taxon>
        <taxon>Papaveraceae</taxon>
        <taxon>Papaveroideae</taxon>
        <taxon>Papaver</taxon>
    </lineage>
</organism>
<dbReference type="PANTHER" id="PTHR46264:SF4">
    <property type="entry name" value="TYROSINE--TRNA LIGASE, CYTOPLASMIC"/>
    <property type="match status" value="1"/>
</dbReference>
<dbReference type="InterPro" id="IPR050489">
    <property type="entry name" value="Tyr-tRNA_synthase"/>
</dbReference>
<evidence type="ECO:0000256" key="8">
    <source>
        <dbReference type="ARBA" id="ARBA00023146"/>
    </source>
</evidence>